<reference evidence="1 2" key="1">
    <citation type="submission" date="2024-06" db="EMBL/GenBank/DDBJ databases">
        <authorList>
            <person name="Pan Q."/>
            <person name="Wen M."/>
            <person name="Jouanno E."/>
            <person name="Zahm M."/>
            <person name="Klopp C."/>
            <person name="Cabau C."/>
            <person name="Louis A."/>
            <person name="Berthelot C."/>
            <person name="Parey E."/>
            <person name="Roest Crollius H."/>
            <person name="Montfort J."/>
            <person name="Robinson-Rechavi M."/>
            <person name="Bouchez O."/>
            <person name="Lampietro C."/>
            <person name="Lopez Roques C."/>
            <person name="Donnadieu C."/>
            <person name="Postlethwait J."/>
            <person name="Bobe J."/>
            <person name="Verreycken H."/>
            <person name="Guiguen Y."/>
        </authorList>
    </citation>
    <scope>NUCLEOTIDE SEQUENCE [LARGE SCALE GENOMIC DNA]</scope>
    <source>
        <strain evidence="1">Up_M1</strain>
        <tissue evidence="1">Testis</tissue>
    </source>
</reference>
<sequence length="100" mass="11521">MESTFQLGPRAIHSDSWFAFLGLYIDTDLGREHMPKTGSEQQFSLHRPSMLIPSVARTHYGLVIIVRIFQGLTEVVTYPAYHWIWSKWAPTLETTQLITT</sequence>
<dbReference type="Proteomes" id="UP001557470">
    <property type="component" value="Unassembled WGS sequence"/>
</dbReference>
<accession>A0ABD0XSW9</accession>
<evidence type="ECO:0000313" key="1">
    <source>
        <dbReference type="EMBL" id="KAL1006940.1"/>
    </source>
</evidence>
<dbReference type="AlphaFoldDB" id="A0ABD0XSW9"/>
<evidence type="ECO:0000313" key="2">
    <source>
        <dbReference type="Proteomes" id="UP001557470"/>
    </source>
</evidence>
<comment type="caution">
    <text evidence="1">The sequence shown here is derived from an EMBL/GenBank/DDBJ whole genome shotgun (WGS) entry which is preliminary data.</text>
</comment>
<proteinExistence type="predicted"/>
<keyword evidence="2" id="KW-1185">Reference proteome</keyword>
<gene>
    <name evidence="1" type="ORF">UPYG_G00079290</name>
</gene>
<name>A0ABD0XSW9_UMBPY</name>
<protein>
    <submittedName>
        <fullName evidence="1">Uncharacterized protein</fullName>
    </submittedName>
</protein>
<dbReference type="EMBL" id="JAGEUA010000002">
    <property type="protein sequence ID" value="KAL1006940.1"/>
    <property type="molecule type" value="Genomic_DNA"/>
</dbReference>
<organism evidence="1 2">
    <name type="scientific">Umbra pygmaea</name>
    <name type="common">Eastern mudminnow</name>
    <dbReference type="NCBI Taxonomy" id="75934"/>
    <lineage>
        <taxon>Eukaryota</taxon>
        <taxon>Metazoa</taxon>
        <taxon>Chordata</taxon>
        <taxon>Craniata</taxon>
        <taxon>Vertebrata</taxon>
        <taxon>Euteleostomi</taxon>
        <taxon>Actinopterygii</taxon>
        <taxon>Neopterygii</taxon>
        <taxon>Teleostei</taxon>
        <taxon>Protacanthopterygii</taxon>
        <taxon>Esociformes</taxon>
        <taxon>Umbridae</taxon>
        <taxon>Umbra</taxon>
    </lineage>
</organism>